<sequence>MGLFSSSKRRKSEANLRSTALAPAAVSDAPPALPMPARLSVFGLEGVSMPAPSPATVQPMERRRSRSATRVLDSRPEREVATRAPGGGGGAKPAGAGGDSFDWIDLGPTAKAQSKPPVALRKSVRAANGYATPPRRESSNGSTGSSGVTTPSRGRPRDSVLHARYPTGESTPPTSDGGHGGQPPTVPRCGLPMTPQNGISQAFDSSTSPSSFVPYSPPTDQLASSIATVKPGVGLPPSSSFYGFAGPNSPPTSPLQSQLGTPVRPPKRRESLQNRFSASAKTDSPLGGRGGEGDVLGRRTREESASSSVNGMGTKLQPLQFDSADTTPAPSGSATPTPNGGALGTSSNTAFVPSASLSPAQPSLPPGAAPPALARSSSTQGRYDAFAAFYGSSPALSSQSIPSSTPSPAGSPAFTRQLSTDSGSVTTPDGSSSEQSDREDEAKAETKATPARLQPPFQRPPPKAPVAVALPVSPPPSEDLQTPTQAAFPTCEDGGETHASEGSRSTEPPPQPAALQLDSPASPPAASRPLPVTPPRNVSIRNAQPEELAGRASEAPTVVRNTPERRSSLLPHTRTPVERPTVLASPSSMAPSLRPRRSSSLVVPASPSQLRPAAVIPPPAPLSPSRKAGETTPRAAALAAARERERRMTSRPVAEPAHAVAPAQTPAPAPNLAQAVQPASTSAADEAPRFDYALSTCTGPLLARLLRDLSYRDVVSLRLVSRTVRHSIDTTGRELVLERFLGSQGYRPFALPAQSRRETYLPSNEGEITLDLRDLAAFRVAQTVSFDEYAHLARVYTLSPAHFSPASLKLARATTRAWNRVVLRLRAQTGLPPSAFAPSAFPNLAPTSHPVHKTGRAASLRVWVPTRAGDSWMSDAEVVECEREVWRSGRGAWSQLRKGDVVHNVAVPTFGNVGALVFDGKYLRDLSFAYDVVGHLPPWLNMLSYPPQYFHNIVVASSSNPVFYLSLHPFVSAVRETITLCKEKQALSSPQGNYLVSRYVYRASLKLSAGQIVGDSAGAGGLGPGGIEVVHPDWAGQIVVETEGTTEHATLLIARAASVEPVPWRIVREKSRPGKIWLRPVLDSEAA</sequence>
<dbReference type="Proteomes" id="UP001342314">
    <property type="component" value="Unassembled WGS sequence"/>
</dbReference>
<feature type="compositionally biased region" description="Low complexity" evidence="1">
    <location>
        <begin position="394"/>
        <end position="412"/>
    </location>
</feature>
<evidence type="ECO:0000256" key="1">
    <source>
        <dbReference type="SAM" id="MobiDB-lite"/>
    </source>
</evidence>
<keyword evidence="3" id="KW-1185">Reference proteome</keyword>
<feature type="compositionally biased region" description="Basic and acidic residues" evidence="1">
    <location>
        <begin position="291"/>
        <end position="304"/>
    </location>
</feature>
<gene>
    <name evidence="2" type="ORF">Rhopal_000124-T1</name>
</gene>
<feature type="compositionally biased region" description="Low complexity" evidence="1">
    <location>
        <begin position="205"/>
        <end position="214"/>
    </location>
</feature>
<feature type="region of interest" description="Disordered" evidence="1">
    <location>
        <begin position="232"/>
        <end position="379"/>
    </location>
</feature>
<proteinExistence type="predicted"/>
<feature type="compositionally biased region" description="Polar residues" evidence="1">
    <location>
        <begin position="273"/>
        <end position="282"/>
    </location>
</feature>
<feature type="compositionally biased region" description="Gly residues" evidence="1">
    <location>
        <begin position="85"/>
        <end position="98"/>
    </location>
</feature>
<feature type="compositionally biased region" description="Basic and acidic residues" evidence="1">
    <location>
        <begin position="72"/>
        <end position="81"/>
    </location>
</feature>
<comment type="caution">
    <text evidence="2">The sequence shown here is derived from an EMBL/GenBank/DDBJ whole genome shotgun (WGS) entry which is preliminary data.</text>
</comment>
<feature type="compositionally biased region" description="Polar residues" evidence="1">
    <location>
        <begin position="194"/>
        <end position="204"/>
    </location>
</feature>
<feature type="compositionally biased region" description="Polar residues" evidence="1">
    <location>
        <begin position="414"/>
        <end position="434"/>
    </location>
</feature>
<dbReference type="EMBL" id="BQKY01000001">
    <property type="protein sequence ID" value="GJN87179.1"/>
    <property type="molecule type" value="Genomic_DNA"/>
</dbReference>
<protein>
    <recommendedName>
        <fullName evidence="4">F-box domain-containing protein</fullName>
    </recommendedName>
</protein>
<feature type="compositionally biased region" description="Low complexity" evidence="1">
    <location>
        <begin position="513"/>
        <end position="530"/>
    </location>
</feature>
<dbReference type="AlphaFoldDB" id="A0AAV5GBG2"/>
<feature type="region of interest" description="Disordered" evidence="1">
    <location>
        <begin position="394"/>
        <end position="633"/>
    </location>
</feature>
<name>A0AAV5GBG2_9BASI</name>
<accession>A0AAV5GBG2</accession>
<feature type="compositionally biased region" description="Low complexity" evidence="1">
    <location>
        <begin position="139"/>
        <end position="153"/>
    </location>
</feature>
<evidence type="ECO:0000313" key="3">
    <source>
        <dbReference type="Proteomes" id="UP001342314"/>
    </source>
</evidence>
<feature type="compositionally biased region" description="Low complexity" evidence="1">
    <location>
        <begin position="323"/>
        <end position="338"/>
    </location>
</feature>
<feature type="region of interest" description="Disordered" evidence="1">
    <location>
        <begin position="1"/>
        <end position="33"/>
    </location>
</feature>
<evidence type="ECO:0008006" key="4">
    <source>
        <dbReference type="Google" id="ProtNLM"/>
    </source>
</evidence>
<evidence type="ECO:0000313" key="2">
    <source>
        <dbReference type="EMBL" id="GJN87179.1"/>
    </source>
</evidence>
<feature type="compositionally biased region" description="Low complexity" evidence="1">
    <location>
        <begin position="582"/>
        <end position="608"/>
    </location>
</feature>
<feature type="region of interest" description="Disordered" evidence="1">
    <location>
        <begin position="46"/>
        <end position="219"/>
    </location>
</feature>
<organism evidence="2 3">
    <name type="scientific">Rhodotorula paludigena</name>
    <dbReference type="NCBI Taxonomy" id="86838"/>
    <lineage>
        <taxon>Eukaryota</taxon>
        <taxon>Fungi</taxon>
        <taxon>Dikarya</taxon>
        <taxon>Basidiomycota</taxon>
        <taxon>Pucciniomycotina</taxon>
        <taxon>Microbotryomycetes</taxon>
        <taxon>Sporidiobolales</taxon>
        <taxon>Sporidiobolaceae</taxon>
        <taxon>Rhodotorula</taxon>
    </lineage>
</organism>
<reference evidence="2 3" key="1">
    <citation type="submission" date="2021-12" db="EMBL/GenBank/DDBJ databases">
        <title>High titer production of polyol ester of fatty acids by Rhodotorula paludigena BS15 towards product separation-free biomass refinery.</title>
        <authorList>
            <person name="Mano J."/>
            <person name="Ono H."/>
            <person name="Tanaka T."/>
            <person name="Naito K."/>
            <person name="Sushida H."/>
            <person name="Ike M."/>
            <person name="Tokuyasu K."/>
            <person name="Kitaoka M."/>
        </authorList>
    </citation>
    <scope>NUCLEOTIDE SEQUENCE [LARGE SCALE GENOMIC DNA]</scope>
    <source>
        <strain evidence="2 3">BS15</strain>
    </source>
</reference>